<feature type="transmembrane region" description="Helical" evidence="7">
    <location>
        <begin position="523"/>
        <end position="544"/>
    </location>
</feature>
<keyword evidence="2" id="KW-0808">Transferase</keyword>
<feature type="compositionally biased region" description="Polar residues" evidence="6">
    <location>
        <begin position="627"/>
        <end position="652"/>
    </location>
</feature>
<dbReference type="EMBL" id="HBGK01034980">
    <property type="protein sequence ID" value="CAD9293477.1"/>
    <property type="molecule type" value="Transcribed_RNA"/>
</dbReference>
<evidence type="ECO:0000256" key="3">
    <source>
        <dbReference type="ARBA" id="ARBA00022692"/>
    </source>
</evidence>
<evidence type="ECO:0000256" key="1">
    <source>
        <dbReference type="ARBA" id="ARBA00004653"/>
    </source>
</evidence>
<dbReference type="GO" id="GO:0000139">
    <property type="term" value="C:Golgi membrane"/>
    <property type="evidence" value="ECO:0007669"/>
    <property type="project" value="UniProtKB-SubCell"/>
</dbReference>
<dbReference type="PANTHER" id="PTHR32044:SF80">
    <property type="entry name" value="XYLOGLUCAN GLYCOSYLTRANSFERASE 2-RELATED"/>
    <property type="match status" value="1"/>
</dbReference>
<feature type="compositionally biased region" description="Low complexity" evidence="6">
    <location>
        <begin position="475"/>
        <end position="492"/>
    </location>
</feature>
<dbReference type="Pfam" id="PF13632">
    <property type="entry name" value="Glyco_trans_2_3"/>
    <property type="match status" value="1"/>
</dbReference>
<feature type="transmembrane region" description="Helical" evidence="7">
    <location>
        <begin position="364"/>
        <end position="389"/>
    </location>
</feature>
<keyword evidence="5 7" id="KW-0472">Membrane</keyword>
<feature type="region of interest" description="Disordered" evidence="6">
    <location>
        <begin position="449"/>
        <end position="502"/>
    </location>
</feature>
<gene>
    <name evidence="9" type="ORF">GOCE00092_LOCUS18060</name>
</gene>
<feature type="compositionally biased region" description="Low complexity" evidence="6">
    <location>
        <begin position="653"/>
        <end position="673"/>
    </location>
</feature>
<evidence type="ECO:0000256" key="2">
    <source>
        <dbReference type="ARBA" id="ARBA00022679"/>
    </source>
</evidence>
<feature type="transmembrane region" description="Helical" evidence="7">
    <location>
        <begin position="19"/>
        <end position="38"/>
    </location>
</feature>
<reference evidence="9" key="1">
    <citation type="submission" date="2021-01" db="EMBL/GenBank/DDBJ databases">
        <authorList>
            <person name="Corre E."/>
            <person name="Pelletier E."/>
            <person name="Niang G."/>
            <person name="Scheremetjew M."/>
            <person name="Finn R."/>
            <person name="Kale V."/>
            <person name="Holt S."/>
            <person name="Cochrane G."/>
            <person name="Meng A."/>
            <person name="Brown T."/>
            <person name="Cohen L."/>
        </authorList>
    </citation>
    <scope>NUCLEOTIDE SEQUENCE</scope>
    <source>
        <strain evidence="9">CCMP 410</strain>
    </source>
</reference>
<name>A0A7S1VCH2_9STRA</name>
<evidence type="ECO:0000256" key="5">
    <source>
        <dbReference type="ARBA" id="ARBA00023136"/>
    </source>
</evidence>
<dbReference type="SUPFAM" id="SSF53448">
    <property type="entry name" value="Nucleotide-diphospho-sugar transferases"/>
    <property type="match status" value="1"/>
</dbReference>
<comment type="subcellular location">
    <subcellularLocation>
        <location evidence="1">Golgi apparatus membrane</location>
        <topology evidence="1">Multi-pass membrane protein</topology>
    </subcellularLocation>
</comment>
<dbReference type="Gene3D" id="3.90.550.10">
    <property type="entry name" value="Spore Coat Polysaccharide Biosynthesis Protein SpsA, Chain A"/>
    <property type="match status" value="1"/>
</dbReference>
<sequence>MRSSVGEAFWVDLETGYDWFLVILFLIPTTLLNLYATAKAVNILRALISTRFFTDEPKEGGVVPRGEEPMVTIQISCFNEGNVIEDTINAACEVDWPKDKLCVQICDDSTDESVMIIDAVIERWRQRGVMCERLVRPTRRGDGQQKDGCLAVHIDKIQGDFVAMFDADHRCEHQFLRRCIPQFYDMEGNVQPQVGLVQCPWAYTNIHTNLLTEYDALSLDTAFVLEQTGRAEFALGIFSFNGTGGVWRKDAIRAGGGWSWETIAEDFDLSYEERMAQYEFVYLRDLPQPLELPSGIRAHVQQKFRWTTGFFQVARKTLWRIIRNPSTPMWLKSEVFFQFTGAAAFSLALLVVLLVPILSNRNLFSLFLATYTVAPSLVPLFGGLCTIFGKVSGSDGQYRSVSSRLCRCFFIPTLYTFALGMMVFETFAMFEGLTSDDVNIGRGCKEGASKRVDHDEEESRSDMSSTTTDDIEMNASSRSTRTRASTSSQKSSATRHNKGSNCETQACCFPKLNKKAQKFKRNLTKGLSGLVAACYLSIWCAYLYVDKARDREPNHYPSAIMVFFLPLPAIGLFCVHGMFVWALLRSKCKRRMRKRAYAKLRDTGEGKQRKKTPEVFHLSDGRDGPGFTSSERALSPHTFNESHQNGHLSPTPSRCSKSSGKWSKSTRSSKSSRAGLQGHTSFRGLLGKSSASATSSECSFVNGISARRPQYVLVPDRNGMQDGGILPYGDLADGEIVIL</sequence>
<keyword evidence="4 7" id="KW-1133">Transmembrane helix</keyword>
<feature type="region of interest" description="Disordered" evidence="6">
    <location>
        <begin position="599"/>
        <end position="688"/>
    </location>
</feature>
<dbReference type="PANTHER" id="PTHR32044">
    <property type="entry name" value="GLUCOMANNAN 4-BETA-MANNOSYLTRANSFERASE 9"/>
    <property type="match status" value="1"/>
</dbReference>
<evidence type="ECO:0000256" key="7">
    <source>
        <dbReference type="SAM" id="Phobius"/>
    </source>
</evidence>
<feature type="domain" description="Glycosyltransferase 2-like" evidence="8">
    <location>
        <begin position="162"/>
        <end position="368"/>
    </location>
</feature>
<evidence type="ECO:0000259" key="8">
    <source>
        <dbReference type="Pfam" id="PF13632"/>
    </source>
</evidence>
<feature type="transmembrane region" description="Helical" evidence="7">
    <location>
        <begin position="335"/>
        <end position="358"/>
    </location>
</feature>
<evidence type="ECO:0000256" key="6">
    <source>
        <dbReference type="SAM" id="MobiDB-lite"/>
    </source>
</evidence>
<protein>
    <recommendedName>
        <fullName evidence="8">Glycosyltransferase 2-like domain-containing protein</fullName>
    </recommendedName>
</protein>
<dbReference type="InterPro" id="IPR029044">
    <property type="entry name" value="Nucleotide-diphossugar_trans"/>
</dbReference>
<dbReference type="InterPro" id="IPR001173">
    <property type="entry name" value="Glyco_trans_2-like"/>
</dbReference>
<proteinExistence type="predicted"/>
<feature type="compositionally biased region" description="Basic and acidic residues" evidence="6">
    <location>
        <begin position="599"/>
        <end position="623"/>
    </location>
</feature>
<dbReference type="AlphaFoldDB" id="A0A7S1VCH2"/>
<feature type="transmembrane region" description="Helical" evidence="7">
    <location>
        <begin position="556"/>
        <end position="584"/>
    </location>
</feature>
<accession>A0A7S1VCH2</accession>
<evidence type="ECO:0000313" key="9">
    <source>
        <dbReference type="EMBL" id="CAD9293477.1"/>
    </source>
</evidence>
<dbReference type="GO" id="GO:0016757">
    <property type="term" value="F:glycosyltransferase activity"/>
    <property type="evidence" value="ECO:0007669"/>
    <property type="project" value="TreeGrafter"/>
</dbReference>
<evidence type="ECO:0000256" key="4">
    <source>
        <dbReference type="ARBA" id="ARBA00022989"/>
    </source>
</evidence>
<organism evidence="9">
    <name type="scientific">Grammatophora oceanica</name>
    <dbReference type="NCBI Taxonomy" id="210454"/>
    <lineage>
        <taxon>Eukaryota</taxon>
        <taxon>Sar</taxon>
        <taxon>Stramenopiles</taxon>
        <taxon>Ochrophyta</taxon>
        <taxon>Bacillariophyta</taxon>
        <taxon>Fragilariophyceae</taxon>
        <taxon>Fragilariophycidae</taxon>
        <taxon>Rhabdonematales</taxon>
        <taxon>Grammatophoraceae</taxon>
        <taxon>Grammatophora</taxon>
    </lineage>
</organism>
<keyword evidence="3 7" id="KW-0812">Transmembrane</keyword>